<reference evidence="2" key="1">
    <citation type="submission" date="2021-01" db="EMBL/GenBank/DDBJ databases">
        <authorList>
            <person name="Corre E."/>
            <person name="Pelletier E."/>
            <person name="Niang G."/>
            <person name="Scheremetjew M."/>
            <person name="Finn R."/>
            <person name="Kale V."/>
            <person name="Holt S."/>
            <person name="Cochrane G."/>
            <person name="Meng A."/>
            <person name="Brown T."/>
            <person name="Cohen L."/>
        </authorList>
    </citation>
    <scope>NUCLEOTIDE SEQUENCE</scope>
    <source>
        <strain evidence="2">CCMP 2712</strain>
    </source>
</reference>
<evidence type="ECO:0000256" key="1">
    <source>
        <dbReference type="SAM" id="Coils"/>
    </source>
</evidence>
<accession>A0A7S4NSV6</accession>
<feature type="coiled-coil region" evidence="1">
    <location>
        <begin position="118"/>
        <end position="167"/>
    </location>
</feature>
<evidence type="ECO:0000313" key="2">
    <source>
        <dbReference type="EMBL" id="CAE2305231.1"/>
    </source>
</evidence>
<dbReference type="Gene3D" id="1.25.10.10">
    <property type="entry name" value="Leucine-rich Repeat Variant"/>
    <property type="match status" value="1"/>
</dbReference>
<name>A0A7S4NSV6_GUITH</name>
<proteinExistence type="predicted"/>
<dbReference type="SUPFAM" id="SSF48371">
    <property type="entry name" value="ARM repeat"/>
    <property type="match status" value="1"/>
</dbReference>
<dbReference type="InterPro" id="IPR016024">
    <property type="entry name" value="ARM-type_fold"/>
</dbReference>
<dbReference type="InterPro" id="IPR011989">
    <property type="entry name" value="ARM-like"/>
</dbReference>
<keyword evidence="1" id="KW-0175">Coiled coil</keyword>
<evidence type="ECO:0008006" key="3">
    <source>
        <dbReference type="Google" id="ProtNLM"/>
    </source>
</evidence>
<dbReference type="AlphaFoldDB" id="A0A7S4NSV6"/>
<organism evidence="2">
    <name type="scientific">Guillardia theta</name>
    <name type="common">Cryptophyte</name>
    <name type="synonym">Cryptomonas phi</name>
    <dbReference type="NCBI Taxonomy" id="55529"/>
    <lineage>
        <taxon>Eukaryota</taxon>
        <taxon>Cryptophyceae</taxon>
        <taxon>Pyrenomonadales</taxon>
        <taxon>Geminigeraceae</taxon>
        <taxon>Guillardia</taxon>
    </lineage>
</organism>
<sequence>MSVVSKAVFESEVENAEFFSFLEDSFETLTSKRAPLESKCEAAIQCWRLSEHENKSVENRRQALVCEYGKFPHVSGVLVDLISASDTPEVLVWRCLRTLVQLSYDNSRVAETIIGNWKSEARSMAKDEETVINQLKEEAISADATKSNELKARVQVMKENLTILNSRKSLPSILAGLLSEKRISWRVRECIFHVLNNTANSSWDVHDIILKDNILDKAKHLISHEDTPHFVVSAAVGFVCSLSYRPASRPLLFQDGVVETLSPIVLKDKIELNSMSAVLAVANIAGGLPIQEFPILNDEHQIVVKCISALKAVLNRKMFGGRYGTIWKVCMSVSNFCIHEDQHAQLLELGCPSLFVKVLKQKVVNPVAEEISCTSLLRFAQNKKIQARVIEETSEILSILTNVFKNSSSNVARCAAEAALWALGFPPQYDLNPMDSLEENRIDVMISVQSPHDKIASFLRVELESRGLRVITTFQDGACNLARGVCRAKAVLCLISAQVEASPHLRAEVLVALELGKKLVWIYMDETRDYESSSVFTAWLPVVPAVAKLPSEDDPDFVTMEQLVYDTSSDSIQPREVFYDAVNSVVQLLTPLLGSKMIVPSRTPSSSNQS</sequence>
<dbReference type="SUPFAM" id="SSF52200">
    <property type="entry name" value="Toll/Interleukin receptor TIR domain"/>
    <property type="match status" value="1"/>
</dbReference>
<dbReference type="EMBL" id="HBKN01023215">
    <property type="protein sequence ID" value="CAE2305231.1"/>
    <property type="molecule type" value="Transcribed_RNA"/>
</dbReference>
<dbReference type="PANTHER" id="PTHR46270:SF2">
    <property type="entry name" value="TIR DOMAIN-CONTAINING PROTEIN"/>
    <property type="match status" value="1"/>
</dbReference>
<protein>
    <recommendedName>
        <fullName evidence="3">TIR domain-containing protein</fullName>
    </recommendedName>
</protein>
<gene>
    <name evidence="2" type="ORF">GTHE00462_LOCUS18216</name>
</gene>
<dbReference type="InterPro" id="IPR035897">
    <property type="entry name" value="Toll_tir_struct_dom_sf"/>
</dbReference>
<dbReference type="PANTHER" id="PTHR46270">
    <property type="entry name" value="ARMADILLO-TYPE FOLD-RELATED"/>
    <property type="match status" value="1"/>
</dbReference>